<proteinExistence type="predicted"/>
<dbReference type="InterPro" id="IPR011004">
    <property type="entry name" value="Trimer_LpxA-like_sf"/>
</dbReference>
<dbReference type="STRING" id="354355.SAMN05660816_05594"/>
<feature type="domain" description="DUF4954" evidence="1">
    <location>
        <begin position="42"/>
        <end position="485"/>
    </location>
</feature>
<dbReference type="InterPro" id="IPR032533">
    <property type="entry name" value="DUF4954"/>
</dbReference>
<sequence>MNDINRKPLNSLGYDFIPSTYLPKGKDEYYLRNKQVKNGIHYRHLSAYEIEVLVRNRNTSDNWNNLLVSDAFNPELVQNCKFFGLVRIGKLEPYYLEYHNLRRPVGFYNSTVISCDFGDNVVVDNVNYISHYIIGNGVILVNCNEIATTDHSKFGNGILKEGEPENLRIWMELCNENAGRSILPFDGILPGDALLWTHFRDDEKLMNRFKEFTEKKFDALHGYYGTIGDRTVIKNCRILKDVKIGSDAYLKGANKIKNVTINSSSEANTQVGEGCELVNGIIGYGCRLFYGVKAVRFVLASHSQLKYGARLINSYLGENSTISCCEVLNSLIFPSHEQHHNNSFLCAALIQGQSNMAAGATVGSNHNSRSPDGEIVAGRGFWPGLCVSLKHNSKFASYAILAKGDYATELNIAFPFSLISNDLSKDQLVVMPGYWFMYNMYALARNSWKYIDRDKRIDKTQTLEFSFLAPDSVNDLLQSLPLLAKFTGKAWLKREGNTKKMTDEEIIAIGQVLLDTKDPVVNELPVLADGFENSKRPVRIIKVMRAYHLFKELVMYYLVQQLLEHIRANNIKTHEQLLESLPSRATLAPWMNVGGQLILRSEIDKLNKQIVAGKVKDWDAVHNFYVQQGKNYPMEKLAHAMAAVKEVFDINVKKASPAIMKSLLHQSITTREWMVKEIYESRAKDYRNPFRKMVYETTEAMNKVVGKLEDNSFIKQEQKALEEYKKDIHQLVTKLKLDKPAAKLKTA</sequence>
<dbReference type="Pfam" id="PF16314">
    <property type="entry name" value="DUF4954"/>
    <property type="match status" value="1"/>
</dbReference>
<reference evidence="4" key="1">
    <citation type="submission" date="2016-04" db="EMBL/GenBank/DDBJ databases">
        <authorList>
            <person name="Chen L."/>
            <person name="Zhuang W."/>
            <person name="Wang G."/>
        </authorList>
    </citation>
    <scope>NUCLEOTIDE SEQUENCE [LARGE SCALE GENOMIC DNA]</scope>
    <source>
        <strain evidence="4">17621</strain>
    </source>
</reference>
<accession>A0A1V9F133</accession>
<dbReference type="OrthoDB" id="908418at2"/>
<organism evidence="3 4">
    <name type="scientific">Niastella yeongjuensis</name>
    <dbReference type="NCBI Taxonomy" id="354355"/>
    <lineage>
        <taxon>Bacteria</taxon>
        <taxon>Pseudomonadati</taxon>
        <taxon>Bacteroidota</taxon>
        <taxon>Chitinophagia</taxon>
        <taxon>Chitinophagales</taxon>
        <taxon>Chitinophagaceae</taxon>
        <taxon>Niastella</taxon>
    </lineage>
</organism>
<evidence type="ECO:0000259" key="1">
    <source>
        <dbReference type="Pfam" id="PF16314"/>
    </source>
</evidence>
<evidence type="ECO:0000259" key="2">
    <source>
        <dbReference type="Pfam" id="PF20683"/>
    </source>
</evidence>
<comment type="caution">
    <text evidence="3">The sequence shown here is derived from an EMBL/GenBank/DDBJ whole genome shotgun (WGS) entry which is preliminary data.</text>
</comment>
<dbReference type="Gene3D" id="2.160.10.10">
    <property type="entry name" value="Hexapeptide repeat proteins"/>
    <property type="match status" value="1"/>
</dbReference>
<dbReference type="AlphaFoldDB" id="A0A1V9F133"/>
<dbReference type="SUPFAM" id="SSF51161">
    <property type="entry name" value="Trimeric LpxA-like enzymes"/>
    <property type="match status" value="1"/>
</dbReference>
<dbReference type="RefSeq" id="WP_081198294.1">
    <property type="nucleotide sequence ID" value="NZ_FOCZ01000013.1"/>
</dbReference>
<protein>
    <submittedName>
        <fullName evidence="3">DUF4954 domain-containing protein</fullName>
    </submittedName>
</protein>
<gene>
    <name evidence="3" type="ORF">A4H97_26235</name>
</gene>
<dbReference type="Proteomes" id="UP000192610">
    <property type="component" value="Unassembled WGS sequence"/>
</dbReference>
<dbReference type="Pfam" id="PF20683">
    <property type="entry name" value="DUF6819"/>
    <property type="match status" value="1"/>
</dbReference>
<name>A0A1V9F133_9BACT</name>
<evidence type="ECO:0000313" key="4">
    <source>
        <dbReference type="Proteomes" id="UP000192610"/>
    </source>
</evidence>
<keyword evidence="4" id="KW-1185">Reference proteome</keyword>
<dbReference type="EMBL" id="LVXG01000009">
    <property type="protein sequence ID" value="OQP52113.1"/>
    <property type="molecule type" value="Genomic_DNA"/>
</dbReference>
<feature type="domain" description="DUF6819" evidence="2">
    <location>
        <begin position="584"/>
        <end position="734"/>
    </location>
</feature>
<dbReference type="InterPro" id="IPR049208">
    <property type="entry name" value="DUF6819"/>
</dbReference>
<evidence type="ECO:0000313" key="3">
    <source>
        <dbReference type="EMBL" id="OQP52113.1"/>
    </source>
</evidence>